<comment type="cofactor">
    <cofactor evidence="5">
        <name>pantetheine 4'-phosphate</name>
        <dbReference type="ChEBI" id="CHEBI:47942"/>
    </cofactor>
    <text evidence="5">Binds 1 phosphopantetheine covalently.</text>
</comment>
<evidence type="ECO:0000256" key="3">
    <source>
        <dbReference type="ARBA" id="ARBA00022801"/>
    </source>
</evidence>
<dbReference type="PROSITE" id="PS50075">
    <property type="entry name" value="CARRIER"/>
    <property type="match status" value="1"/>
</dbReference>
<dbReference type="EC" id="3.3.2.1" evidence="2"/>
<name>A0A217EGA4_9GAMM</name>
<dbReference type="InterPro" id="IPR036380">
    <property type="entry name" value="Isochorismatase-like_sf"/>
</dbReference>
<keyword evidence="3" id="KW-0378">Hydrolase</keyword>
<dbReference type="AlphaFoldDB" id="A0A217EGA4"/>
<sequence length="291" mass="33129">MTIPRIASYPMPKMDQSIHNKTDWRIDPQQSVLLVHDMQQYFLDFYDVSQEPIPELIRHTKMLIEHAHEQDIPVVYTAQLGNQTPEHRQLLTDFWGAGLKDDPVQTKIHDELTPQPEDTVLTKWRYSAFKFSNLEQLMQEWGRNQLIVCGVYAHIGCLMSAAEAFMLNIKPFLLADAMADFSREEHDLALKYASTRCAQVMTTDNVLTAWSNQAEDQIHPLSKAGILRAVSEQLQLPAEEIQLQDDLLLLGLDSVRLMTLVGVWQACGSRVSFEDLAEQPTLDAWIGKIAA</sequence>
<dbReference type="InterPro" id="IPR000868">
    <property type="entry name" value="Isochorismatase-like_dom"/>
</dbReference>
<protein>
    <recommendedName>
        <fullName evidence="2">isochorismatase</fullName>
        <ecNumber evidence="2">3.3.2.1</ecNumber>
    </recommendedName>
</protein>
<dbReference type="GO" id="GO:0016829">
    <property type="term" value="F:lyase activity"/>
    <property type="evidence" value="ECO:0007669"/>
    <property type="project" value="UniProtKB-KW"/>
</dbReference>
<dbReference type="SUPFAM" id="SSF52499">
    <property type="entry name" value="Isochorismatase-like hydrolases"/>
    <property type="match status" value="1"/>
</dbReference>
<keyword evidence="5" id="KW-0597">Phosphoprotein</keyword>
<dbReference type="PRINTS" id="PR01398">
    <property type="entry name" value="ISCHRISMTASE"/>
</dbReference>
<dbReference type="PANTHER" id="PTHR43540">
    <property type="entry name" value="PEROXYUREIDOACRYLATE/UREIDOACRYLATE AMIDOHYDROLASE-RELATED"/>
    <property type="match status" value="1"/>
</dbReference>
<dbReference type="GO" id="GO:0008908">
    <property type="term" value="F:isochorismatase activity"/>
    <property type="evidence" value="ECO:0007669"/>
    <property type="project" value="UniProtKB-EC"/>
</dbReference>
<keyword evidence="5" id="KW-0596">Phosphopantetheine</keyword>
<keyword evidence="7" id="KW-0456">Lyase</keyword>
<dbReference type="CDD" id="cd01013">
    <property type="entry name" value="isochorismatase"/>
    <property type="match status" value="1"/>
</dbReference>
<dbReference type="PIRSF" id="PIRSF001111">
    <property type="entry name" value="Isochorismatase"/>
    <property type="match status" value="1"/>
</dbReference>
<dbReference type="PANTHER" id="PTHR43540:SF3">
    <property type="entry name" value="ENTEROBACTIN SYNTHASE COMPONENT B"/>
    <property type="match status" value="1"/>
</dbReference>
<evidence type="ECO:0000256" key="2">
    <source>
        <dbReference type="ARBA" id="ARBA00012100"/>
    </source>
</evidence>
<evidence type="ECO:0000259" key="6">
    <source>
        <dbReference type="PROSITE" id="PS50075"/>
    </source>
</evidence>
<dbReference type="Pfam" id="PF00857">
    <property type="entry name" value="Isochorismatase"/>
    <property type="match status" value="1"/>
</dbReference>
<dbReference type="Gene3D" id="1.10.1200.10">
    <property type="entry name" value="ACP-like"/>
    <property type="match status" value="1"/>
</dbReference>
<feature type="modified residue" description="O-(pantetheine 4'-phosphoryl)serine" evidence="5">
    <location>
        <position position="254"/>
    </location>
</feature>
<dbReference type="SUPFAM" id="SSF47336">
    <property type="entry name" value="ACP-like"/>
    <property type="match status" value="1"/>
</dbReference>
<proteinExistence type="predicted"/>
<evidence type="ECO:0000256" key="5">
    <source>
        <dbReference type="PIRSR" id="PIRSR001111-50"/>
    </source>
</evidence>
<evidence type="ECO:0000256" key="4">
    <source>
        <dbReference type="ARBA" id="ARBA00048590"/>
    </source>
</evidence>
<dbReference type="InterPro" id="IPR009081">
    <property type="entry name" value="PP-bd_ACP"/>
</dbReference>
<evidence type="ECO:0000313" key="7">
    <source>
        <dbReference type="EMBL" id="SNQ29531.1"/>
    </source>
</evidence>
<evidence type="ECO:0000256" key="1">
    <source>
        <dbReference type="ARBA" id="ARBA00004924"/>
    </source>
</evidence>
<reference evidence="8" key="1">
    <citation type="submission" date="2017-06" db="EMBL/GenBank/DDBJ databases">
        <authorList>
            <person name="Varghese N."/>
            <person name="Submissions S."/>
        </authorList>
    </citation>
    <scope>NUCLEOTIDE SEQUENCE [LARGE SCALE GENOMIC DNA]</scope>
    <source>
        <strain evidence="8">ANC 5114</strain>
    </source>
</reference>
<dbReference type="EMBL" id="FZLN01000002">
    <property type="protein sequence ID" value="SNQ29531.1"/>
    <property type="molecule type" value="Genomic_DNA"/>
</dbReference>
<dbReference type="InterPro" id="IPR036736">
    <property type="entry name" value="ACP-like_sf"/>
</dbReference>
<comment type="catalytic activity">
    <reaction evidence="4">
        <text>isochorismate + H2O = (2S,3S)-2,3-dihydroxy-2,3-dihydrobenzoate + pyruvate</text>
        <dbReference type="Rhea" id="RHEA:11112"/>
        <dbReference type="ChEBI" id="CHEBI:15361"/>
        <dbReference type="ChEBI" id="CHEBI:15377"/>
        <dbReference type="ChEBI" id="CHEBI:29780"/>
        <dbReference type="ChEBI" id="CHEBI:58764"/>
        <dbReference type="EC" id="3.3.2.1"/>
    </reaction>
</comment>
<dbReference type="RefSeq" id="WP_088823578.1">
    <property type="nucleotide sequence ID" value="NZ_FZLN01000002.1"/>
</dbReference>
<accession>A0A217EGA4</accession>
<keyword evidence="8" id="KW-1185">Reference proteome</keyword>
<feature type="domain" description="Carrier" evidence="6">
    <location>
        <begin position="220"/>
        <end position="291"/>
    </location>
</feature>
<dbReference type="InterPro" id="IPR016291">
    <property type="entry name" value="Isochorismatase"/>
</dbReference>
<comment type="pathway">
    <text evidence="1">Siderophore biosynthesis.</text>
</comment>
<dbReference type="Proteomes" id="UP000243463">
    <property type="component" value="Unassembled WGS sequence"/>
</dbReference>
<dbReference type="OrthoDB" id="5794853at2"/>
<gene>
    <name evidence="7" type="ORF">SAMN05444584_1489</name>
</gene>
<organism evidence="7 8">
    <name type="scientific">Acinetobacter apis</name>
    <dbReference type="NCBI Taxonomy" id="1229165"/>
    <lineage>
        <taxon>Bacteria</taxon>
        <taxon>Pseudomonadati</taxon>
        <taxon>Pseudomonadota</taxon>
        <taxon>Gammaproteobacteria</taxon>
        <taxon>Moraxellales</taxon>
        <taxon>Moraxellaceae</taxon>
        <taxon>Acinetobacter</taxon>
    </lineage>
</organism>
<dbReference type="Pfam" id="PF00550">
    <property type="entry name" value="PP-binding"/>
    <property type="match status" value="1"/>
</dbReference>
<dbReference type="InterPro" id="IPR050272">
    <property type="entry name" value="Isochorismatase-like_hydrls"/>
</dbReference>
<evidence type="ECO:0000313" key="8">
    <source>
        <dbReference type="Proteomes" id="UP000243463"/>
    </source>
</evidence>
<dbReference type="Gene3D" id="3.40.50.850">
    <property type="entry name" value="Isochorismatase-like"/>
    <property type="match status" value="1"/>
</dbReference>